<dbReference type="PANTHER" id="PTHR43280">
    <property type="entry name" value="ARAC-FAMILY TRANSCRIPTIONAL REGULATOR"/>
    <property type="match status" value="1"/>
</dbReference>
<dbReference type="GO" id="GO:0043565">
    <property type="term" value="F:sequence-specific DNA binding"/>
    <property type="evidence" value="ECO:0007669"/>
    <property type="project" value="InterPro"/>
</dbReference>
<dbReference type="PANTHER" id="PTHR43280:SF2">
    <property type="entry name" value="HTH-TYPE TRANSCRIPTIONAL REGULATOR EXSA"/>
    <property type="match status" value="1"/>
</dbReference>
<dbReference type="GO" id="GO:0003700">
    <property type="term" value="F:DNA-binding transcription factor activity"/>
    <property type="evidence" value="ECO:0007669"/>
    <property type="project" value="InterPro"/>
</dbReference>
<sequence length="297" mass="34405">MNTIYPDIMFPHIRSEICLFAPHTRTVDKGWICGRHVHHMMFEVLLVLDGVQTAILGASEYEQQAGDLIIVSPMQPHDFQVRQAEKVSFFTLHIHIEEPWLLHLIGAENQGFYPTDHPLNKTLVPYIRNLMDTLFERPDSKMSLLRGLYTILDELQNYMISGSNRFHPAYHSELSSRVAREIQSLVLRSDDAITLTEDNLTGDWLEGIARKLGISRRHCHRLFRESYGIPPQKYLMMLKQQEAMHMLVTSNDSIERIAHRIGYENVQSFSRQFTSWAGCTPGVFRKNNSSESFEFKN</sequence>
<dbReference type="InterPro" id="IPR014710">
    <property type="entry name" value="RmlC-like_jellyroll"/>
</dbReference>
<dbReference type="InterPro" id="IPR003313">
    <property type="entry name" value="AraC-bd"/>
</dbReference>
<dbReference type="InterPro" id="IPR037923">
    <property type="entry name" value="HTH-like"/>
</dbReference>
<keyword evidence="2" id="KW-0238">DNA-binding</keyword>
<dbReference type="InterPro" id="IPR009057">
    <property type="entry name" value="Homeodomain-like_sf"/>
</dbReference>
<accession>A0A3S1C9W8</accession>
<dbReference type="Pfam" id="PF12833">
    <property type="entry name" value="HTH_18"/>
    <property type="match status" value="1"/>
</dbReference>
<evidence type="ECO:0000256" key="1">
    <source>
        <dbReference type="ARBA" id="ARBA00023015"/>
    </source>
</evidence>
<dbReference type="OrthoDB" id="1975977at2"/>
<dbReference type="Pfam" id="PF02311">
    <property type="entry name" value="AraC_binding"/>
    <property type="match status" value="1"/>
</dbReference>
<dbReference type="AlphaFoldDB" id="A0A3S1C9W8"/>
<keyword evidence="3" id="KW-0804">Transcription</keyword>
<dbReference type="EMBL" id="RZNY01000006">
    <property type="protein sequence ID" value="RUT46986.1"/>
    <property type="molecule type" value="Genomic_DNA"/>
</dbReference>
<gene>
    <name evidence="5" type="ORF">EJP82_09810</name>
</gene>
<dbReference type="Proteomes" id="UP000279446">
    <property type="component" value="Unassembled WGS sequence"/>
</dbReference>
<evidence type="ECO:0000256" key="3">
    <source>
        <dbReference type="ARBA" id="ARBA00023163"/>
    </source>
</evidence>
<proteinExistence type="predicted"/>
<dbReference type="RefSeq" id="WP_127191871.1">
    <property type="nucleotide sequence ID" value="NZ_RZNY01000006.1"/>
</dbReference>
<comment type="caution">
    <text evidence="5">The sequence shown here is derived from an EMBL/GenBank/DDBJ whole genome shotgun (WGS) entry which is preliminary data.</text>
</comment>
<dbReference type="PROSITE" id="PS01124">
    <property type="entry name" value="HTH_ARAC_FAMILY_2"/>
    <property type="match status" value="1"/>
</dbReference>
<reference evidence="5 6" key="1">
    <citation type="submission" date="2018-12" db="EMBL/GenBank/DDBJ databases">
        <authorList>
            <person name="Sun L."/>
            <person name="Chen Z."/>
        </authorList>
    </citation>
    <scope>NUCLEOTIDE SEQUENCE [LARGE SCALE GENOMIC DNA]</scope>
    <source>
        <strain evidence="5 6">DSM 15890</strain>
    </source>
</reference>
<keyword evidence="6" id="KW-1185">Reference proteome</keyword>
<dbReference type="Gene3D" id="1.10.10.60">
    <property type="entry name" value="Homeodomain-like"/>
    <property type="match status" value="2"/>
</dbReference>
<dbReference type="SUPFAM" id="SSF46689">
    <property type="entry name" value="Homeodomain-like"/>
    <property type="match status" value="1"/>
</dbReference>
<evidence type="ECO:0000313" key="5">
    <source>
        <dbReference type="EMBL" id="RUT46986.1"/>
    </source>
</evidence>
<evidence type="ECO:0000256" key="2">
    <source>
        <dbReference type="ARBA" id="ARBA00023125"/>
    </source>
</evidence>
<organism evidence="5 6">
    <name type="scientific">Paenibacillus anaericanus</name>
    <dbReference type="NCBI Taxonomy" id="170367"/>
    <lineage>
        <taxon>Bacteria</taxon>
        <taxon>Bacillati</taxon>
        <taxon>Bacillota</taxon>
        <taxon>Bacilli</taxon>
        <taxon>Bacillales</taxon>
        <taxon>Paenibacillaceae</taxon>
        <taxon>Paenibacillus</taxon>
    </lineage>
</organism>
<protein>
    <submittedName>
        <fullName evidence="5">AraC family transcriptional regulator</fullName>
    </submittedName>
</protein>
<keyword evidence="1" id="KW-0805">Transcription regulation</keyword>
<dbReference type="Gene3D" id="2.60.120.10">
    <property type="entry name" value="Jelly Rolls"/>
    <property type="match status" value="1"/>
</dbReference>
<evidence type="ECO:0000259" key="4">
    <source>
        <dbReference type="PROSITE" id="PS01124"/>
    </source>
</evidence>
<evidence type="ECO:0000313" key="6">
    <source>
        <dbReference type="Proteomes" id="UP000279446"/>
    </source>
</evidence>
<dbReference type="SUPFAM" id="SSF51215">
    <property type="entry name" value="Regulatory protein AraC"/>
    <property type="match status" value="1"/>
</dbReference>
<dbReference type="SMART" id="SM00342">
    <property type="entry name" value="HTH_ARAC"/>
    <property type="match status" value="1"/>
</dbReference>
<feature type="domain" description="HTH araC/xylS-type" evidence="4">
    <location>
        <begin position="190"/>
        <end position="287"/>
    </location>
</feature>
<name>A0A3S1C9W8_9BACL</name>
<dbReference type="InterPro" id="IPR018060">
    <property type="entry name" value="HTH_AraC"/>
</dbReference>